<accession>A0A059AYK2</accession>
<gene>
    <name evidence="2" type="ORF">EUGRSUZ_H01474</name>
</gene>
<organism evidence="2">
    <name type="scientific">Eucalyptus grandis</name>
    <name type="common">Flooded gum</name>
    <dbReference type="NCBI Taxonomy" id="71139"/>
    <lineage>
        <taxon>Eukaryota</taxon>
        <taxon>Viridiplantae</taxon>
        <taxon>Streptophyta</taxon>
        <taxon>Embryophyta</taxon>
        <taxon>Tracheophyta</taxon>
        <taxon>Spermatophyta</taxon>
        <taxon>Magnoliopsida</taxon>
        <taxon>eudicotyledons</taxon>
        <taxon>Gunneridae</taxon>
        <taxon>Pentapetalae</taxon>
        <taxon>rosids</taxon>
        <taxon>malvids</taxon>
        <taxon>Myrtales</taxon>
        <taxon>Myrtaceae</taxon>
        <taxon>Myrtoideae</taxon>
        <taxon>Eucalypteae</taxon>
        <taxon>Eucalyptus</taxon>
    </lineage>
</organism>
<dbReference type="Gramene" id="KCW58839">
    <property type="protein sequence ID" value="KCW58839"/>
    <property type="gene ID" value="EUGRSUZ_H01474"/>
</dbReference>
<evidence type="ECO:0000313" key="2">
    <source>
        <dbReference type="EMBL" id="KCW58839.1"/>
    </source>
</evidence>
<sequence length="66" mass="7357">MHPQKLHQTNKTLLNGRHSQNGKQRNPSRPNHLIGIVIGAIWNLGTGGLPCKPLFIHDSCFSLLSY</sequence>
<dbReference type="AlphaFoldDB" id="A0A059AYK2"/>
<dbReference type="EMBL" id="KK198760">
    <property type="protein sequence ID" value="KCW58839.1"/>
    <property type="molecule type" value="Genomic_DNA"/>
</dbReference>
<dbReference type="InParanoid" id="A0A059AYK2"/>
<feature type="compositionally biased region" description="Polar residues" evidence="1">
    <location>
        <begin position="1"/>
        <end position="29"/>
    </location>
</feature>
<reference evidence="2" key="1">
    <citation type="submission" date="2013-07" db="EMBL/GenBank/DDBJ databases">
        <title>The genome of Eucalyptus grandis.</title>
        <authorList>
            <person name="Schmutz J."/>
            <person name="Hayes R."/>
            <person name="Myburg A."/>
            <person name="Tuskan G."/>
            <person name="Grattapaglia D."/>
            <person name="Rokhsar D.S."/>
        </authorList>
    </citation>
    <scope>NUCLEOTIDE SEQUENCE</scope>
    <source>
        <tissue evidence="2">Leaf extractions</tissue>
    </source>
</reference>
<protein>
    <submittedName>
        <fullName evidence="2">Uncharacterized protein</fullName>
    </submittedName>
</protein>
<name>A0A059AYK2_EUCGR</name>
<feature type="region of interest" description="Disordered" evidence="1">
    <location>
        <begin position="1"/>
        <end position="30"/>
    </location>
</feature>
<evidence type="ECO:0000256" key="1">
    <source>
        <dbReference type="SAM" id="MobiDB-lite"/>
    </source>
</evidence>
<proteinExistence type="predicted"/>